<dbReference type="PRINTS" id="PR00344">
    <property type="entry name" value="BCTRLSENSOR"/>
</dbReference>
<dbReference type="InterPro" id="IPR038421">
    <property type="entry name" value="RisS_PPD_sf"/>
</dbReference>
<dbReference type="GO" id="GO:0005524">
    <property type="term" value="F:ATP binding"/>
    <property type="evidence" value="ECO:0007669"/>
    <property type="project" value="UniProtKB-KW"/>
</dbReference>
<evidence type="ECO:0000256" key="15">
    <source>
        <dbReference type="SAM" id="Phobius"/>
    </source>
</evidence>
<dbReference type="SMART" id="SM00388">
    <property type="entry name" value="HisKA"/>
    <property type="match status" value="1"/>
</dbReference>
<comment type="subcellular location">
    <subcellularLocation>
        <location evidence="2">Cell inner membrane</location>
        <topology evidence="2">Multi-pass membrane protein</topology>
    </subcellularLocation>
</comment>
<feature type="domain" description="HAMP" evidence="17">
    <location>
        <begin position="170"/>
        <end position="222"/>
    </location>
</feature>
<evidence type="ECO:0000256" key="8">
    <source>
        <dbReference type="ARBA" id="ARBA00022692"/>
    </source>
</evidence>
<evidence type="ECO:0000256" key="9">
    <source>
        <dbReference type="ARBA" id="ARBA00022741"/>
    </source>
</evidence>
<evidence type="ECO:0000256" key="3">
    <source>
        <dbReference type="ARBA" id="ARBA00012438"/>
    </source>
</evidence>
<dbReference type="InterPro" id="IPR050980">
    <property type="entry name" value="2C_sensor_his_kinase"/>
</dbReference>
<keyword evidence="4" id="KW-1003">Cell membrane</keyword>
<comment type="catalytic activity">
    <reaction evidence="1">
        <text>ATP + protein L-histidine = ADP + protein N-phospho-L-histidine.</text>
        <dbReference type="EC" id="2.7.13.3"/>
    </reaction>
</comment>
<evidence type="ECO:0000256" key="1">
    <source>
        <dbReference type="ARBA" id="ARBA00000085"/>
    </source>
</evidence>
<dbReference type="Pfam" id="PF00512">
    <property type="entry name" value="HisKA"/>
    <property type="match status" value="1"/>
</dbReference>
<evidence type="ECO:0000256" key="5">
    <source>
        <dbReference type="ARBA" id="ARBA00022519"/>
    </source>
</evidence>
<dbReference type="RefSeq" id="WP_341370162.1">
    <property type="nucleotide sequence ID" value="NZ_JBBPCO010000003.1"/>
</dbReference>
<dbReference type="CDD" id="cd06225">
    <property type="entry name" value="HAMP"/>
    <property type="match status" value="1"/>
</dbReference>
<evidence type="ECO:0000259" key="17">
    <source>
        <dbReference type="PROSITE" id="PS50885"/>
    </source>
</evidence>
<feature type="domain" description="Histidine kinase" evidence="16">
    <location>
        <begin position="230"/>
        <end position="428"/>
    </location>
</feature>
<keyword evidence="12 15" id="KW-1133">Transmembrane helix</keyword>
<evidence type="ECO:0000259" key="16">
    <source>
        <dbReference type="PROSITE" id="PS50109"/>
    </source>
</evidence>
<evidence type="ECO:0000256" key="4">
    <source>
        <dbReference type="ARBA" id="ARBA00022475"/>
    </source>
</evidence>
<dbReference type="SMART" id="SM00387">
    <property type="entry name" value="HATPase_c"/>
    <property type="match status" value="1"/>
</dbReference>
<organism evidence="18 19">
    <name type="scientific">Thermithiobacillus plumbiphilus</name>
    <dbReference type="NCBI Taxonomy" id="1729899"/>
    <lineage>
        <taxon>Bacteria</taxon>
        <taxon>Pseudomonadati</taxon>
        <taxon>Pseudomonadota</taxon>
        <taxon>Acidithiobacillia</taxon>
        <taxon>Acidithiobacillales</taxon>
        <taxon>Thermithiobacillaceae</taxon>
        <taxon>Thermithiobacillus</taxon>
    </lineage>
</organism>
<dbReference type="PROSITE" id="PS50109">
    <property type="entry name" value="HIS_KIN"/>
    <property type="match status" value="1"/>
</dbReference>
<feature type="transmembrane region" description="Helical" evidence="15">
    <location>
        <begin position="151"/>
        <end position="169"/>
    </location>
</feature>
<keyword evidence="19" id="KW-1185">Reference proteome</keyword>
<dbReference type="SUPFAM" id="SSF55874">
    <property type="entry name" value="ATPase domain of HSP90 chaperone/DNA topoisomerase II/histidine kinase"/>
    <property type="match status" value="1"/>
</dbReference>
<keyword evidence="5" id="KW-0997">Cell inner membrane</keyword>
<dbReference type="SMART" id="SM00304">
    <property type="entry name" value="HAMP"/>
    <property type="match status" value="1"/>
</dbReference>
<keyword evidence="9" id="KW-0547">Nucleotide-binding</keyword>
<keyword evidence="10" id="KW-0418">Kinase</keyword>
<keyword evidence="8 15" id="KW-0812">Transmembrane</keyword>
<dbReference type="InterPro" id="IPR004358">
    <property type="entry name" value="Sig_transdc_His_kin-like_C"/>
</dbReference>
<dbReference type="InterPro" id="IPR003660">
    <property type="entry name" value="HAMP_dom"/>
</dbReference>
<dbReference type="PROSITE" id="PS50885">
    <property type="entry name" value="HAMP"/>
    <property type="match status" value="1"/>
</dbReference>
<keyword evidence="6" id="KW-0597">Phosphoprotein</keyword>
<evidence type="ECO:0000256" key="11">
    <source>
        <dbReference type="ARBA" id="ARBA00022840"/>
    </source>
</evidence>
<dbReference type="Gene3D" id="1.10.287.130">
    <property type="match status" value="1"/>
</dbReference>
<evidence type="ECO:0000256" key="10">
    <source>
        <dbReference type="ARBA" id="ARBA00022777"/>
    </source>
</evidence>
<evidence type="ECO:0000256" key="14">
    <source>
        <dbReference type="ARBA" id="ARBA00023136"/>
    </source>
</evidence>
<accession>A0ABU9D6Y0</accession>
<dbReference type="PANTHER" id="PTHR44936:SF5">
    <property type="entry name" value="SENSOR HISTIDINE KINASE ENVZ"/>
    <property type="match status" value="1"/>
</dbReference>
<dbReference type="InterPro" id="IPR003661">
    <property type="entry name" value="HisK_dim/P_dom"/>
</dbReference>
<dbReference type="PANTHER" id="PTHR44936">
    <property type="entry name" value="SENSOR PROTEIN CREC"/>
    <property type="match status" value="1"/>
</dbReference>
<keyword evidence="7" id="KW-0808">Transferase</keyword>
<proteinExistence type="predicted"/>
<sequence length="447" mass="49564">MTLLPRTLLGRTAWVIAAILIVSQLVYAELFRLYYNDLRAQHTANLLLSSLSSIELALDNLPPTARQHYLQQLAAREGLRLAAEPPRPVARPSPFLSSVQDELRTRFSQAMRISRAAGQTVVWVRLDPTPATPWVGLPLRRAERPFPWPRIGWLFLVTLLSGLGAWWLVRRINQPLQSLALAAGRVGRGELPPRLDENGPRELQMVSRAFNRMAQDVAALERDRKLLLAGVSHDLRTPLARLRLAIEMQQADAELQRGMIEDVEEMDAILGQFLAFLREDIDESASLGDLNALVRDAVQRFQRQGAEISLDLGELSPLCFRPLAMQRLLGNLLANAQRHGGGKITVQTRQQHGAVELCVLDRGPGIPADRREDLMQPFTRLDAARSGSGAGLGLAIVGRIATAHQARFELRDRPGGGLEARLILPARNCRDKVSQTASDESRMSPAL</sequence>
<dbReference type="EC" id="2.7.13.3" evidence="3"/>
<dbReference type="Pfam" id="PF02518">
    <property type="entry name" value="HATPase_c"/>
    <property type="match status" value="1"/>
</dbReference>
<dbReference type="Proteomes" id="UP001446205">
    <property type="component" value="Unassembled WGS sequence"/>
</dbReference>
<comment type="caution">
    <text evidence="18">The sequence shown here is derived from an EMBL/GenBank/DDBJ whole genome shotgun (WGS) entry which is preliminary data.</text>
</comment>
<dbReference type="EMBL" id="JBBPCO010000003">
    <property type="protein sequence ID" value="MEK8089096.1"/>
    <property type="molecule type" value="Genomic_DNA"/>
</dbReference>
<dbReference type="Gene3D" id="3.30.565.10">
    <property type="entry name" value="Histidine kinase-like ATPase, C-terminal domain"/>
    <property type="match status" value="1"/>
</dbReference>
<dbReference type="CDD" id="cd00082">
    <property type="entry name" value="HisKA"/>
    <property type="match status" value="1"/>
</dbReference>
<feature type="transmembrane region" description="Helical" evidence="15">
    <location>
        <begin position="12"/>
        <end position="31"/>
    </location>
</feature>
<evidence type="ECO:0000256" key="6">
    <source>
        <dbReference type="ARBA" id="ARBA00022553"/>
    </source>
</evidence>
<evidence type="ECO:0000313" key="19">
    <source>
        <dbReference type="Proteomes" id="UP001446205"/>
    </source>
</evidence>
<keyword evidence="11 18" id="KW-0067">ATP-binding</keyword>
<dbReference type="Gene3D" id="3.30.450.300">
    <property type="entry name" value="Sensor histidine kinase RisS, periplasmic domain"/>
    <property type="match status" value="1"/>
</dbReference>
<evidence type="ECO:0000256" key="7">
    <source>
        <dbReference type="ARBA" id="ARBA00022679"/>
    </source>
</evidence>
<dbReference type="InterPro" id="IPR036890">
    <property type="entry name" value="HATPase_C_sf"/>
</dbReference>
<evidence type="ECO:0000313" key="18">
    <source>
        <dbReference type="EMBL" id="MEK8089096.1"/>
    </source>
</evidence>
<gene>
    <name evidence="18" type="ORF">WOB96_04895</name>
</gene>
<reference evidence="18 19" key="1">
    <citation type="submission" date="2024-04" db="EMBL/GenBank/DDBJ databases">
        <authorList>
            <person name="Abashina T."/>
            <person name="Shaikin A."/>
        </authorList>
    </citation>
    <scope>NUCLEOTIDE SEQUENCE [LARGE SCALE GENOMIC DNA]</scope>
    <source>
        <strain evidence="18 19">AAFK</strain>
    </source>
</reference>
<dbReference type="Pfam" id="PF00672">
    <property type="entry name" value="HAMP"/>
    <property type="match status" value="1"/>
</dbReference>
<evidence type="ECO:0000256" key="2">
    <source>
        <dbReference type="ARBA" id="ARBA00004429"/>
    </source>
</evidence>
<evidence type="ECO:0000256" key="12">
    <source>
        <dbReference type="ARBA" id="ARBA00022989"/>
    </source>
</evidence>
<name>A0ABU9D6Y0_9PROT</name>
<dbReference type="InterPro" id="IPR005467">
    <property type="entry name" value="His_kinase_dom"/>
</dbReference>
<protein>
    <recommendedName>
        <fullName evidence="3">histidine kinase</fullName>
        <ecNumber evidence="3">2.7.13.3</ecNumber>
    </recommendedName>
</protein>
<dbReference type="InterPro" id="IPR036097">
    <property type="entry name" value="HisK_dim/P_sf"/>
</dbReference>
<dbReference type="SUPFAM" id="SSF47384">
    <property type="entry name" value="Homodimeric domain of signal transducing histidine kinase"/>
    <property type="match status" value="1"/>
</dbReference>
<evidence type="ECO:0000256" key="13">
    <source>
        <dbReference type="ARBA" id="ARBA00023012"/>
    </source>
</evidence>
<keyword evidence="13" id="KW-0902">Two-component regulatory system</keyword>
<keyword evidence="14 15" id="KW-0472">Membrane</keyword>
<dbReference type="InterPro" id="IPR003594">
    <property type="entry name" value="HATPase_dom"/>
</dbReference>
<dbReference type="SUPFAM" id="SSF158472">
    <property type="entry name" value="HAMP domain-like"/>
    <property type="match status" value="1"/>
</dbReference>